<protein>
    <submittedName>
        <fullName evidence="1">13941_t:CDS:1</fullName>
    </submittedName>
</protein>
<evidence type="ECO:0000313" key="2">
    <source>
        <dbReference type="Proteomes" id="UP000789525"/>
    </source>
</evidence>
<reference evidence="1" key="1">
    <citation type="submission" date="2021-06" db="EMBL/GenBank/DDBJ databases">
        <authorList>
            <person name="Kallberg Y."/>
            <person name="Tangrot J."/>
            <person name="Rosling A."/>
        </authorList>
    </citation>
    <scope>NUCLEOTIDE SEQUENCE</scope>
    <source>
        <strain evidence="1">CL356</strain>
    </source>
</reference>
<dbReference type="Proteomes" id="UP000789525">
    <property type="component" value="Unassembled WGS sequence"/>
</dbReference>
<organism evidence="1 2">
    <name type="scientific">Acaulospora colombiana</name>
    <dbReference type="NCBI Taxonomy" id="27376"/>
    <lineage>
        <taxon>Eukaryota</taxon>
        <taxon>Fungi</taxon>
        <taxon>Fungi incertae sedis</taxon>
        <taxon>Mucoromycota</taxon>
        <taxon>Glomeromycotina</taxon>
        <taxon>Glomeromycetes</taxon>
        <taxon>Diversisporales</taxon>
        <taxon>Acaulosporaceae</taxon>
        <taxon>Acaulospora</taxon>
    </lineage>
</organism>
<proteinExistence type="predicted"/>
<comment type="caution">
    <text evidence="1">The sequence shown here is derived from an EMBL/GenBank/DDBJ whole genome shotgun (WGS) entry which is preliminary data.</text>
</comment>
<evidence type="ECO:0000313" key="1">
    <source>
        <dbReference type="EMBL" id="CAG8474337.1"/>
    </source>
</evidence>
<dbReference type="EMBL" id="CAJVPT010002058">
    <property type="protein sequence ID" value="CAG8474337.1"/>
    <property type="molecule type" value="Genomic_DNA"/>
</dbReference>
<name>A0ACA9KI09_9GLOM</name>
<keyword evidence="2" id="KW-1185">Reference proteome</keyword>
<accession>A0ACA9KI09</accession>
<gene>
    <name evidence="1" type="ORF">ACOLOM_LOCUS1726</name>
</gene>
<sequence>MHQHTNQQGRRNLEDNAWTKLSSSAFCNNQVLARLLYEFLKSSVYLNLIVVQFPTSHQNVVRAKYSGVDELFGLKFLWNSTIIYLLLPCIIVLFPHRSSLS</sequence>